<evidence type="ECO:0000259" key="2">
    <source>
        <dbReference type="Pfam" id="PF10276"/>
    </source>
</evidence>
<protein>
    <submittedName>
        <fullName evidence="3">Zf-CHCC domain-containing protein</fullName>
    </submittedName>
</protein>
<gene>
    <name evidence="3" type="ORF">QYS62_005886</name>
</gene>
<organism evidence="3 4">
    <name type="scientific">Fusarium acuminatum</name>
    <dbReference type="NCBI Taxonomy" id="5515"/>
    <lineage>
        <taxon>Eukaryota</taxon>
        <taxon>Fungi</taxon>
        <taxon>Dikarya</taxon>
        <taxon>Ascomycota</taxon>
        <taxon>Pezizomycotina</taxon>
        <taxon>Sordariomycetes</taxon>
        <taxon>Hypocreomycetidae</taxon>
        <taxon>Hypocreales</taxon>
        <taxon>Nectriaceae</taxon>
        <taxon>Fusarium</taxon>
        <taxon>Fusarium tricinctum species complex</taxon>
    </lineage>
</organism>
<dbReference type="InterPro" id="IPR019401">
    <property type="entry name" value="Znf_CHCC"/>
</dbReference>
<reference evidence="3 4" key="1">
    <citation type="submission" date="2024-04" db="EMBL/GenBank/DDBJ databases">
        <title>Complete genome sequence of Fusarium acuminatum.</title>
        <authorList>
            <person name="Lan B."/>
        </authorList>
    </citation>
    <scope>NUCLEOTIDE SEQUENCE [LARGE SCALE GENOMIC DNA]</scope>
    <source>
        <strain evidence="3">1A</strain>
    </source>
</reference>
<accession>A0ABZ2WYL6</accession>
<evidence type="ECO:0000313" key="3">
    <source>
        <dbReference type="EMBL" id="WZH44858.1"/>
    </source>
</evidence>
<feature type="domain" description="Zinc finger CHCC-type" evidence="2">
    <location>
        <begin position="140"/>
        <end position="175"/>
    </location>
</feature>
<dbReference type="Gene3D" id="2.60.260.40">
    <property type="entry name" value="q5lls5 like domains"/>
    <property type="match status" value="1"/>
</dbReference>
<evidence type="ECO:0000256" key="1">
    <source>
        <dbReference type="SAM" id="MobiDB-lite"/>
    </source>
</evidence>
<keyword evidence="4" id="KW-1185">Reference proteome</keyword>
<dbReference type="PANTHER" id="PTHR13156:SF0">
    <property type="entry name" value="NADH DEHYDROGENASE [UBIQUINONE] IRON-SULFUR PROTEIN 6, MITOCHONDRIAL"/>
    <property type="match status" value="1"/>
</dbReference>
<sequence>MGKFDASQPPTDHSAPTPPNRSAHPGTDEFTMATSQLRAIGVFARSARLSQRAFTTSARQFEAAVSTKTNETSPASVNENKPAEISQAPNRVGVWSRSQKPRAQAMTGPRFEQTDFDLQPQPKAAIEMIHKQPVTWTHERIVACNGGGGPEGHPRVFINTDKPEIATCGYCGLPFAHEHHRTHLESLPQTSYPLS</sequence>
<dbReference type="EMBL" id="CP151262">
    <property type="protein sequence ID" value="WZH44858.1"/>
    <property type="molecule type" value="Genomic_DNA"/>
</dbReference>
<name>A0ABZ2WYL6_9HYPO</name>
<evidence type="ECO:0000313" key="4">
    <source>
        <dbReference type="Proteomes" id="UP001489902"/>
    </source>
</evidence>
<feature type="region of interest" description="Disordered" evidence="1">
    <location>
        <begin position="1"/>
        <end position="28"/>
    </location>
</feature>
<proteinExistence type="predicted"/>
<dbReference type="Proteomes" id="UP001489902">
    <property type="component" value="Chromosome 3"/>
</dbReference>
<dbReference type="Pfam" id="PF10276">
    <property type="entry name" value="zf-CHCC"/>
    <property type="match status" value="1"/>
</dbReference>
<dbReference type="PANTHER" id="PTHR13156">
    <property type="entry name" value="NADH-UBIQUINONE OXIDOREDUCTASE 13 KD-A SUBUNIT"/>
    <property type="match status" value="1"/>
</dbReference>